<dbReference type="SUPFAM" id="SSF54523">
    <property type="entry name" value="Pili subunits"/>
    <property type="match status" value="1"/>
</dbReference>
<dbReference type="Pfam" id="PF03895">
    <property type="entry name" value="YadA_anchor"/>
    <property type="match status" value="1"/>
</dbReference>
<keyword evidence="6" id="KW-0472">Membrane</keyword>
<organism evidence="11 12">
    <name type="scientific">Escherichia marmotae</name>
    <dbReference type="NCBI Taxonomy" id="1499973"/>
    <lineage>
        <taxon>Bacteria</taxon>
        <taxon>Pseudomonadati</taxon>
        <taxon>Pseudomonadota</taxon>
        <taxon>Gammaproteobacteria</taxon>
        <taxon>Enterobacterales</taxon>
        <taxon>Enterobacteriaceae</taxon>
        <taxon>Escherichia</taxon>
    </lineage>
</organism>
<feature type="domain" description="Trimeric autotransporter adhesin YadA-like C-terminal membrane anchor" evidence="10">
    <location>
        <begin position="401"/>
        <end position="460"/>
    </location>
</feature>
<reference evidence="11 12" key="1">
    <citation type="submission" date="2020-06" db="EMBL/GenBank/DDBJ databases">
        <title>REHAB project genomes.</title>
        <authorList>
            <person name="Shaw L.P."/>
        </authorList>
    </citation>
    <scope>NUCLEOTIDE SEQUENCE [LARGE SCALE GENOMIC DNA]</scope>
    <source>
        <strain evidence="11 12">RHBSTW-00777</strain>
    </source>
</reference>
<evidence type="ECO:0000256" key="8">
    <source>
        <dbReference type="SAM" id="Coils"/>
    </source>
</evidence>
<feature type="coiled-coil region" evidence="8">
    <location>
        <begin position="352"/>
        <end position="386"/>
    </location>
</feature>
<dbReference type="InterPro" id="IPR045584">
    <property type="entry name" value="Pilin-like"/>
</dbReference>
<dbReference type="GO" id="GO:0009986">
    <property type="term" value="C:cell surface"/>
    <property type="evidence" value="ECO:0007669"/>
    <property type="project" value="UniProtKB-SubCell"/>
</dbReference>
<gene>
    <name evidence="11" type="ORF">HV276_06000</name>
</gene>
<dbReference type="EMBL" id="CP056165">
    <property type="protein sequence ID" value="QLX29298.1"/>
    <property type="molecule type" value="Genomic_DNA"/>
</dbReference>
<dbReference type="GO" id="GO:0009279">
    <property type="term" value="C:cell outer membrane"/>
    <property type="evidence" value="ECO:0007669"/>
    <property type="project" value="UniProtKB-SubCell"/>
</dbReference>
<keyword evidence="5 9" id="KW-0732">Signal</keyword>
<evidence type="ECO:0000259" key="10">
    <source>
        <dbReference type="Pfam" id="PF03895"/>
    </source>
</evidence>
<dbReference type="InterPro" id="IPR005594">
    <property type="entry name" value="YadA_C"/>
</dbReference>
<evidence type="ECO:0000256" key="6">
    <source>
        <dbReference type="ARBA" id="ARBA00023136"/>
    </source>
</evidence>
<evidence type="ECO:0000313" key="11">
    <source>
        <dbReference type="EMBL" id="QLX29298.1"/>
    </source>
</evidence>
<feature type="chain" id="PRO_5029790928" evidence="9">
    <location>
        <begin position="25"/>
        <end position="460"/>
    </location>
</feature>
<keyword evidence="4" id="KW-0812">Transmembrane</keyword>
<keyword evidence="7" id="KW-0998">Cell outer membrane</keyword>
<evidence type="ECO:0000256" key="4">
    <source>
        <dbReference type="ARBA" id="ARBA00022692"/>
    </source>
</evidence>
<dbReference type="Proteomes" id="UP000512146">
    <property type="component" value="Chromosome"/>
</dbReference>
<evidence type="ECO:0000256" key="9">
    <source>
        <dbReference type="SAM" id="SignalP"/>
    </source>
</evidence>
<evidence type="ECO:0000256" key="7">
    <source>
        <dbReference type="ARBA" id="ARBA00023237"/>
    </source>
</evidence>
<protein>
    <submittedName>
        <fullName evidence="11">YadA-like family protein</fullName>
    </submittedName>
</protein>
<keyword evidence="8" id="KW-0175">Coiled coil</keyword>
<evidence type="ECO:0000313" key="12">
    <source>
        <dbReference type="Proteomes" id="UP000512146"/>
    </source>
</evidence>
<evidence type="ECO:0000256" key="2">
    <source>
        <dbReference type="ARBA" id="ARBA00004442"/>
    </source>
</evidence>
<dbReference type="AlphaFoldDB" id="A0A7L6LAM4"/>
<proteinExistence type="predicted"/>
<evidence type="ECO:0000256" key="3">
    <source>
        <dbReference type="ARBA" id="ARBA00022452"/>
    </source>
</evidence>
<comment type="subcellular location">
    <subcellularLocation>
        <location evidence="2">Cell outer membrane</location>
    </subcellularLocation>
    <subcellularLocation>
        <location evidence="1">Cell surface</location>
    </subcellularLocation>
</comment>
<feature type="signal peptide" evidence="9">
    <location>
        <begin position="1"/>
        <end position="24"/>
    </location>
</feature>
<evidence type="ECO:0000256" key="1">
    <source>
        <dbReference type="ARBA" id="ARBA00004241"/>
    </source>
</evidence>
<evidence type="ECO:0000256" key="5">
    <source>
        <dbReference type="ARBA" id="ARBA00022729"/>
    </source>
</evidence>
<sequence length="460" mass="48971">MKSVKLSLLAVVVVATAVSPSAFAGDTVEAAATELAAIQPGMSQMEIDQKIGRFLERTGNSAATQNYLIAHNYKTTTPQKADDTAASPVQPTSTLNPITNQAQLDRDNGQDTAIQNAQHTANWASLKADDAHHAIMVAQTDIDANKVAIADTRNDVSVVQSDVSTLKGDVVHAQSAADHANINANTALMNGIKLSGAVTENKNNIEQNRNDIAVQQQQLDETQKTVAATGDVQTAARYQSMIDARQTAATDAQQQQLDTTQKTVSALGDARTSAHYQEMVNARLAAQNDANTRTTAEQKQRIDTLTTNQATQQHINSVQYGEQIQRLAQDSTQTHEQIDSLTQDVTQTHQQLTNTQKRVADNSQQINSLNNNFSSLKHEVEDNRKEANAGIASAVAIASQPQVKTGDFMMVSAGAGTFNNESAVSVGASFNAGIHTVIKAGVSADTQSDFGAGVGVGYSF</sequence>
<dbReference type="Gene3D" id="3.30.1300.30">
    <property type="entry name" value="GSPII I/J protein-like"/>
    <property type="match status" value="1"/>
</dbReference>
<keyword evidence="3" id="KW-1134">Transmembrane beta strand</keyword>
<accession>A0A7L6LAM4</accession>
<name>A0A7L6LAM4_9ESCH</name>